<dbReference type="Gene3D" id="1.25.10.10">
    <property type="entry name" value="Leucine-rich Repeat Variant"/>
    <property type="match status" value="1"/>
</dbReference>
<dbReference type="InterPro" id="IPR000357">
    <property type="entry name" value="HEAT"/>
</dbReference>
<dbReference type="InterPro" id="IPR016024">
    <property type="entry name" value="ARM-type_fold"/>
</dbReference>
<dbReference type="EMBL" id="BMAR01000018">
    <property type="protein sequence ID" value="GFR47476.1"/>
    <property type="molecule type" value="Genomic_DNA"/>
</dbReference>
<dbReference type="InterPro" id="IPR011989">
    <property type="entry name" value="ARM-like"/>
</dbReference>
<dbReference type="Pfam" id="PF02985">
    <property type="entry name" value="HEAT"/>
    <property type="match status" value="1"/>
</dbReference>
<accession>A0AAD3DX89</accession>
<organism evidence="2 3">
    <name type="scientific">Astrephomene gubernaculifera</name>
    <dbReference type="NCBI Taxonomy" id="47775"/>
    <lineage>
        <taxon>Eukaryota</taxon>
        <taxon>Viridiplantae</taxon>
        <taxon>Chlorophyta</taxon>
        <taxon>core chlorophytes</taxon>
        <taxon>Chlorophyceae</taxon>
        <taxon>CS clade</taxon>
        <taxon>Chlamydomonadales</taxon>
        <taxon>Astrephomenaceae</taxon>
        <taxon>Astrephomene</taxon>
    </lineage>
</organism>
<evidence type="ECO:0000256" key="1">
    <source>
        <dbReference type="ARBA" id="ARBA00022737"/>
    </source>
</evidence>
<protein>
    <submittedName>
        <fullName evidence="2">Uncharacterized protein</fullName>
    </submittedName>
</protein>
<feature type="non-terminal residue" evidence="2">
    <location>
        <position position="1"/>
    </location>
</feature>
<keyword evidence="1" id="KW-0677">Repeat</keyword>
<sequence>MAHEIPLHFRAALNPRELPAVRVQRLWALHAELSTAVGLAQAAAWLPPAWPHLLQLLADPAPEVRAAAVPLLGHLGAMLAGGREPRLAGRLPPSALLDWTLALLSPAGAAANTPAAQRLTPEIK</sequence>
<dbReference type="AlphaFoldDB" id="A0AAD3DX89"/>
<dbReference type="SUPFAM" id="SSF48371">
    <property type="entry name" value="ARM repeat"/>
    <property type="match status" value="1"/>
</dbReference>
<comment type="caution">
    <text evidence="2">The sequence shown here is derived from an EMBL/GenBank/DDBJ whole genome shotgun (WGS) entry which is preliminary data.</text>
</comment>
<evidence type="ECO:0000313" key="2">
    <source>
        <dbReference type="EMBL" id="GFR47476.1"/>
    </source>
</evidence>
<proteinExistence type="predicted"/>
<evidence type="ECO:0000313" key="3">
    <source>
        <dbReference type="Proteomes" id="UP001054857"/>
    </source>
</evidence>
<dbReference type="Proteomes" id="UP001054857">
    <property type="component" value="Unassembled WGS sequence"/>
</dbReference>
<gene>
    <name evidence="2" type="ORF">Agub_g9205</name>
</gene>
<keyword evidence="3" id="KW-1185">Reference proteome</keyword>
<reference evidence="2 3" key="1">
    <citation type="journal article" date="2021" name="Sci. Rep.">
        <title>Genome sequencing of the multicellular alga Astrephomene provides insights into convergent evolution of germ-soma differentiation.</title>
        <authorList>
            <person name="Yamashita S."/>
            <person name="Yamamoto K."/>
            <person name="Matsuzaki R."/>
            <person name="Suzuki S."/>
            <person name="Yamaguchi H."/>
            <person name="Hirooka S."/>
            <person name="Minakuchi Y."/>
            <person name="Miyagishima S."/>
            <person name="Kawachi M."/>
            <person name="Toyoda A."/>
            <person name="Nozaki H."/>
        </authorList>
    </citation>
    <scope>NUCLEOTIDE SEQUENCE [LARGE SCALE GENOMIC DNA]</scope>
    <source>
        <strain evidence="2 3">NIES-4017</strain>
    </source>
</reference>
<name>A0AAD3DX89_9CHLO</name>